<dbReference type="EMBL" id="MU250541">
    <property type="protein sequence ID" value="KAG7444214.1"/>
    <property type="molecule type" value="Genomic_DNA"/>
</dbReference>
<dbReference type="PANTHER" id="PTHR48228">
    <property type="entry name" value="SUCCINYL-COA--D-CITRAMALATE COA-TRANSFERASE"/>
    <property type="match status" value="1"/>
</dbReference>
<protein>
    <submittedName>
        <fullName evidence="2">CoA-transferase family III</fullName>
    </submittedName>
</protein>
<dbReference type="InterPro" id="IPR023606">
    <property type="entry name" value="CoA-Trfase_III_dom_1_sf"/>
</dbReference>
<evidence type="ECO:0000256" key="1">
    <source>
        <dbReference type="ARBA" id="ARBA00008383"/>
    </source>
</evidence>
<dbReference type="AlphaFoldDB" id="A0A9P8AQK5"/>
<sequence>MEPAASVWLSAGLPEASLHHLHLDEPANPTWSSFKLGDAAQTAIGLSALSAAYFHQLQSGVEQDVWVDSAHAALEFHSEAHYTLDGVKPGSIWDTIAGLYKTRSGGHARIHTNFPHHRRGILDILDIPDTPSVTRAQVQEALIQWDSVDFETEAARWGMCATAYRTFDEWNVHPQAEALRGVPPVMLTRIGDAPKRHTVPGTRPLEGIRVLDLSRVLAGPVAGRTLAAHGADVLLVTSPNLPALPALDADTCRGKRTTQLDLNTQQGRDKLSSLSRHADVFLQAYRPGGLEAKGFGPRPGSGMVYASLNAWGWDGPWKDRRGFDSLVQTATGFNADEGAAFGESGPRPLPMQALDHAAGYLLAFGINAALCKTVTEGGTWDVRVSLAAVGQWIRSLGRAVPVAGNELDVSELLVDWEGERKMRALRHAANMSETPVKVGNAPVRLDMHEPEWY</sequence>
<dbReference type="RefSeq" id="XP_043037714.1">
    <property type="nucleotide sequence ID" value="XM_043178331.1"/>
</dbReference>
<keyword evidence="3" id="KW-1185">Reference proteome</keyword>
<dbReference type="GO" id="GO:0003824">
    <property type="term" value="F:catalytic activity"/>
    <property type="evidence" value="ECO:0007669"/>
    <property type="project" value="InterPro"/>
</dbReference>
<comment type="caution">
    <text evidence="2">The sequence shown here is derived from an EMBL/GenBank/DDBJ whole genome shotgun (WGS) entry which is preliminary data.</text>
</comment>
<dbReference type="GeneID" id="66100619"/>
<dbReference type="PANTHER" id="PTHR48228:SF4">
    <property type="entry name" value="BLR3030 PROTEIN"/>
    <property type="match status" value="1"/>
</dbReference>
<dbReference type="InterPro" id="IPR050509">
    <property type="entry name" value="CoA-transferase_III"/>
</dbReference>
<name>A0A9P8AQK5_9AGAR</name>
<gene>
    <name evidence="2" type="ORF">BT62DRAFT_1030674</name>
</gene>
<evidence type="ECO:0000313" key="2">
    <source>
        <dbReference type="EMBL" id="KAG7444214.1"/>
    </source>
</evidence>
<dbReference type="SUPFAM" id="SSF89796">
    <property type="entry name" value="CoA-transferase family III (CaiB/BaiF)"/>
    <property type="match status" value="2"/>
</dbReference>
<organism evidence="2 3">
    <name type="scientific">Guyanagaster necrorhizus</name>
    <dbReference type="NCBI Taxonomy" id="856835"/>
    <lineage>
        <taxon>Eukaryota</taxon>
        <taxon>Fungi</taxon>
        <taxon>Dikarya</taxon>
        <taxon>Basidiomycota</taxon>
        <taxon>Agaricomycotina</taxon>
        <taxon>Agaricomycetes</taxon>
        <taxon>Agaricomycetidae</taxon>
        <taxon>Agaricales</taxon>
        <taxon>Marasmiineae</taxon>
        <taxon>Physalacriaceae</taxon>
        <taxon>Guyanagaster</taxon>
    </lineage>
</organism>
<dbReference type="Pfam" id="PF02515">
    <property type="entry name" value="CoA_transf_3"/>
    <property type="match status" value="1"/>
</dbReference>
<comment type="similarity">
    <text evidence="1">Belongs to the CoA-transferase III family.</text>
</comment>
<dbReference type="Proteomes" id="UP000812287">
    <property type="component" value="Unassembled WGS sequence"/>
</dbReference>
<accession>A0A9P8AQK5</accession>
<dbReference type="OrthoDB" id="2308815at2759"/>
<evidence type="ECO:0000313" key="3">
    <source>
        <dbReference type="Proteomes" id="UP000812287"/>
    </source>
</evidence>
<dbReference type="InterPro" id="IPR003673">
    <property type="entry name" value="CoA-Trfase_fam_III"/>
</dbReference>
<reference evidence="2" key="1">
    <citation type="submission" date="2020-11" db="EMBL/GenBank/DDBJ databases">
        <title>Adaptations for nitrogen fixation in a non-lichenized fungal sporocarp promotes dispersal by wood-feeding termites.</title>
        <authorList>
            <consortium name="DOE Joint Genome Institute"/>
            <person name="Koch R.A."/>
            <person name="Yoon G."/>
            <person name="Arayal U."/>
            <person name="Lail K."/>
            <person name="Amirebrahimi M."/>
            <person name="Labutti K."/>
            <person name="Lipzen A."/>
            <person name="Riley R."/>
            <person name="Barry K."/>
            <person name="Henrissat B."/>
            <person name="Grigoriev I.V."/>
            <person name="Herr J.R."/>
            <person name="Aime M.C."/>
        </authorList>
    </citation>
    <scope>NUCLEOTIDE SEQUENCE</scope>
    <source>
        <strain evidence="2">MCA 3950</strain>
    </source>
</reference>
<proteinExistence type="inferred from homology"/>
<dbReference type="Gene3D" id="3.40.50.10540">
    <property type="entry name" value="Crotonobetainyl-coa:carnitine coa-transferase, domain 1"/>
    <property type="match status" value="1"/>
</dbReference>